<organism evidence="8 9">
    <name type="scientific">Salinomyces thailandicus</name>
    <dbReference type="NCBI Taxonomy" id="706561"/>
    <lineage>
        <taxon>Eukaryota</taxon>
        <taxon>Fungi</taxon>
        <taxon>Dikarya</taxon>
        <taxon>Ascomycota</taxon>
        <taxon>Pezizomycotina</taxon>
        <taxon>Dothideomycetes</taxon>
        <taxon>Dothideomycetidae</taxon>
        <taxon>Mycosphaerellales</taxon>
        <taxon>Teratosphaeriaceae</taxon>
        <taxon>Salinomyces</taxon>
    </lineage>
</organism>
<keyword evidence="9" id="KW-1185">Reference proteome</keyword>
<evidence type="ECO:0000259" key="7">
    <source>
        <dbReference type="PROSITE" id="PS50850"/>
    </source>
</evidence>
<dbReference type="PANTHER" id="PTHR43791:SF78">
    <property type="entry name" value="TRANSPORTER, PUTATIVE (AFU_ORTHOLOGUE AFUA_3G01370)-RELATED"/>
    <property type="match status" value="1"/>
</dbReference>
<evidence type="ECO:0000313" key="8">
    <source>
        <dbReference type="EMBL" id="TKA23607.1"/>
    </source>
</evidence>
<dbReference type="PANTHER" id="PTHR43791">
    <property type="entry name" value="PERMEASE-RELATED"/>
    <property type="match status" value="1"/>
</dbReference>
<comment type="caution">
    <text evidence="8">The sequence shown here is derived from an EMBL/GenBank/DDBJ whole genome shotgun (WGS) entry which is preliminary data.</text>
</comment>
<gene>
    <name evidence="8" type="ORF">B0A50_07441</name>
</gene>
<evidence type="ECO:0000256" key="4">
    <source>
        <dbReference type="ARBA" id="ARBA00022989"/>
    </source>
</evidence>
<keyword evidence="3 6" id="KW-0812">Transmembrane</keyword>
<feature type="transmembrane region" description="Helical" evidence="6">
    <location>
        <begin position="460"/>
        <end position="481"/>
    </location>
</feature>
<feature type="transmembrane region" description="Helical" evidence="6">
    <location>
        <begin position="368"/>
        <end position="387"/>
    </location>
</feature>
<evidence type="ECO:0000256" key="2">
    <source>
        <dbReference type="ARBA" id="ARBA00022448"/>
    </source>
</evidence>
<dbReference type="FunFam" id="1.20.1250.20:FF:000013">
    <property type="entry name" value="MFS general substrate transporter"/>
    <property type="match status" value="1"/>
</dbReference>
<keyword evidence="4 6" id="KW-1133">Transmembrane helix</keyword>
<evidence type="ECO:0000256" key="6">
    <source>
        <dbReference type="SAM" id="Phobius"/>
    </source>
</evidence>
<dbReference type="OrthoDB" id="2250022at2759"/>
<feature type="transmembrane region" description="Helical" evidence="6">
    <location>
        <begin position="231"/>
        <end position="253"/>
    </location>
</feature>
<name>A0A4U0TNV0_9PEZI</name>
<evidence type="ECO:0000256" key="5">
    <source>
        <dbReference type="ARBA" id="ARBA00023136"/>
    </source>
</evidence>
<feature type="transmembrane region" description="Helical" evidence="6">
    <location>
        <begin position="136"/>
        <end position="155"/>
    </location>
</feature>
<dbReference type="InterPro" id="IPR036259">
    <property type="entry name" value="MFS_trans_sf"/>
</dbReference>
<dbReference type="Proteomes" id="UP000308549">
    <property type="component" value="Unassembled WGS sequence"/>
</dbReference>
<dbReference type="AlphaFoldDB" id="A0A4U0TNV0"/>
<dbReference type="FunFam" id="1.20.1250.20:FF:000057">
    <property type="entry name" value="MFS general substrate transporter"/>
    <property type="match status" value="1"/>
</dbReference>
<dbReference type="Gene3D" id="1.20.1250.20">
    <property type="entry name" value="MFS general substrate transporter like domains"/>
    <property type="match status" value="2"/>
</dbReference>
<dbReference type="Pfam" id="PF07690">
    <property type="entry name" value="MFS_1"/>
    <property type="match status" value="1"/>
</dbReference>
<feature type="transmembrane region" description="Helical" evidence="6">
    <location>
        <begin position="393"/>
        <end position="415"/>
    </location>
</feature>
<keyword evidence="5 6" id="KW-0472">Membrane</keyword>
<feature type="transmembrane region" description="Helical" evidence="6">
    <location>
        <begin position="197"/>
        <end position="219"/>
    </location>
</feature>
<feature type="transmembrane region" description="Helical" evidence="6">
    <location>
        <begin position="337"/>
        <end position="356"/>
    </location>
</feature>
<dbReference type="EMBL" id="NAJL01000053">
    <property type="protein sequence ID" value="TKA23607.1"/>
    <property type="molecule type" value="Genomic_DNA"/>
</dbReference>
<feature type="transmembrane region" description="Helical" evidence="6">
    <location>
        <begin position="109"/>
        <end position="129"/>
    </location>
</feature>
<evidence type="ECO:0000313" key="9">
    <source>
        <dbReference type="Proteomes" id="UP000308549"/>
    </source>
</evidence>
<protein>
    <recommendedName>
        <fullName evidence="7">Major facilitator superfamily (MFS) profile domain-containing protein</fullName>
    </recommendedName>
</protein>
<dbReference type="SUPFAM" id="SSF103473">
    <property type="entry name" value="MFS general substrate transporter"/>
    <property type="match status" value="1"/>
</dbReference>
<reference evidence="8 9" key="1">
    <citation type="submission" date="2017-03" db="EMBL/GenBank/DDBJ databases">
        <title>Genomes of endolithic fungi from Antarctica.</title>
        <authorList>
            <person name="Coleine C."/>
            <person name="Masonjones S."/>
            <person name="Stajich J.E."/>
        </authorList>
    </citation>
    <scope>NUCLEOTIDE SEQUENCE [LARGE SCALE GENOMIC DNA]</scope>
    <source>
        <strain evidence="8 9">CCFEE 6315</strain>
    </source>
</reference>
<sequence>MASPGLPTQMQAGYSDVQNDRKDDKFHQEVLHDHDVTGKTSDEEAAHLSELTAEEKVVEKQLRRKIDSLIMPLVILVYLMNYIDRNNYAAARLQGLEEDLNLQGSDYQVGLSILFVGYVLMQVPSNLLLNFSGRPSWYLGFFVIAWGLVSLLTSQVKDFGDIVACRFILGVVEAPFFAGVLFYLSKWYTKSELNLRMSIFYSGSLLSGAFGNLIAAGILNGLAGARGLSAWQWLYIIEGSITMAIGVIIVFILPDFPHTWSLLSEEMKQVANRRMALDAAEADIDEAGGMSQVKGMKAAFTDPKTYLLAIMYHCTTGAAGFQNFFPSLTEELYDDEVDALLLVAPPYIFMVIWSLTHGILSDKFRNRFWFFLYPVPLVMIGAFIFMFTENFGARYFSLFLLVFIFATNGTIYAWIANAIPRPPAKRATALAFVNSIGNAASIWTPFTYDEGPNGQYREAMGINVGLVGIAGIGAVLLRFILEKENKQLARLEDSDAELTEKDIRKLNKTAEMEGISVAAARQLQKGYRYMI</sequence>
<feature type="transmembrane region" description="Helical" evidence="6">
    <location>
        <begin position="306"/>
        <end position="325"/>
    </location>
</feature>
<feature type="transmembrane region" description="Helical" evidence="6">
    <location>
        <begin position="427"/>
        <end position="448"/>
    </location>
</feature>
<dbReference type="InterPro" id="IPR020846">
    <property type="entry name" value="MFS_dom"/>
</dbReference>
<accession>A0A4U0TNV0</accession>
<feature type="domain" description="Major facilitator superfamily (MFS) profile" evidence="7">
    <location>
        <begin position="70"/>
        <end position="486"/>
    </location>
</feature>
<keyword evidence="2" id="KW-0813">Transport</keyword>
<dbReference type="GO" id="GO:0022857">
    <property type="term" value="F:transmembrane transporter activity"/>
    <property type="evidence" value="ECO:0007669"/>
    <property type="project" value="InterPro"/>
</dbReference>
<dbReference type="InterPro" id="IPR011701">
    <property type="entry name" value="MFS"/>
</dbReference>
<feature type="transmembrane region" description="Helical" evidence="6">
    <location>
        <begin position="66"/>
        <end position="83"/>
    </location>
</feature>
<evidence type="ECO:0000256" key="3">
    <source>
        <dbReference type="ARBA" id="ARBA00022692"/>
    </source>
</evidence>
<comment type="subcellular location">
    <subcellularLocation>
        <location evidence="1">Membrane</location>
        <topology evidence="1">Multi-pass membrane protein</topology>
    </subcellularLocation>
</comment>
<feature type="transmembrane region" description="Helical" evidence="6">
    <location>
        <begin position="167"/>
        <end position="185"/>
    </location>
</feature>
<dbReference type="PROSITE" id="PS50850">
    <property type="entry name" value="MFS"/>
    <property type="match status" value="1"/>
</dbReference>
<dbReference type="GO" id="GO:0016020">
    <property type="term" value="C:membrane"/>
    <property type="evidence" value="ECO:0007669"/>
    <property type="project" value="UniProtKB-SubCell"/>
</dbReference>
<evidence type="ECO:0000256" key="1">
    <source>
        <dbReference type="ARBA" id="ARBA00004141"/>
    </source>
</evidence>
<proteinExistence type="predicted"/>